<dbReference type="AlphaFoldDB" id="A0A4V2PTP3"/>
<evidence type="ECO:0000313" key="1">
    <source>
        <dbReference type="EMBL" id="TCK67201.1"/>
    </source>
</evidence>
<evidence type="ECO:0000313" key="2">
    <source>
        <dbReference type="Proteomes" id="UP000295496"/>
    </source>
</evidence>
<accession>A0A4V2PTP3</accession>
<dbReference type="RefSeq" id="WP_132302678.1">
    <property type="nucleotide sequence ID" value="NZ_CP170642.1"/>
</dbReference>
<sequence length="117" mass="14241">MNEIKTSLSAYDFNEMLNYAVRYCLERHSYAVWDGQQYIKKYWQLLDNKTKTIIAQDIQRHLEMYEESQQDYYFKLDYESWANTLNWIQQQPTTPTNNKKSLEIPIISQEKYNAKHN</sequence>
<name>A0A4V2PTP3_9PAST</name>
<dbReference type="Proteomes" id="UP000295496">
    <property type="component" value="Unassembled WGS sequence"/>
</dbReference>
<keyword evidence="2" id="KW-1185">Reference proteome</keyword>
<reference evidence="1 2" key="1">
    <citation type="submission" date="2019-03" db="EMBL/GenBank/DDBJ databases">
        <title>Genomic Encyclopedia of Type Strains, Phase IV (KMG-IV): sequencing the most valuable type-strain genomes for metagenomic binning, comparative biology and taxonomic classification.</title>
        <authorList>
            <person name="Goeker M."/>
        </authorList>
    </citation>
    <scope>NUCLEOTIDE SEQUENCE [LARGE SCALE GENOMIC DNA]</scope>
    <source>
        <strain evidence="1 2">DSM 10053</strain>
    </source>
</reference>
<gene>
    <name evidence="1" type="ORF">EV692_2111</name>
</gene>
<organism evidence="1 2">
    <name type="scientific">Lonepinella koalarum</name>
    <dbReference type="NCBI Taxonomy" id="53417"/>
    <lineage>
        <taxon>Bacteria</taxon>
        <taxon>Pseudomonadati</taxon>
        <taxon>Pseudomonadota</taxon>
        <taxon>Gammaproteobacteria</taxon>
        <taxon>Pasteurellales</taxon>
        <taxon>Pasteurellaceae</taxon>
        <taxon>Lonepinella</taxon>
    </lineage>
</organism>
<protein>
    <submittedName>
        <fullName evidence="1">Uncharacterized protein</fullName>
    </submittedName>
</protein>
<comment type="caution">
    <text evidence="1">The sequence shown here is derived from an EMBL/GenBank/DDBJ whole genome shotgun (WGS) entry which is preliminary data.</text>
</comment>
<dbReference type="EMBL" id="SMGJ01000007">
    <property type="protein sequence ID" value="TCK67201.1"/>
    <property type="molecule type" value="Genomic_DNA"/>
</dbReference>
<proteinExistence type="predicted"/>